<dbReference type="RefSeq" id="WP_129465386.1">
    <property type="nucleotide sequence ID" value="NZ_SBKQ01000015.1"/>
</dbReference>
<organism evidence="5 6">
    <name type="scientific">Flavobacterium piscinae</name>
    <dbReference type="NCBI Taxonomy" id="2506424"/>
    <lineage>
        <taxon>Bacteria</taxon>
        <taxon>Pseudomonadati</taxon>
        <taxon>Bacteroidota</taxon>
        <taxon>Flavobacteriia</taxon>
        <taxon>Flavobacteriales</taxon>
        <taxon>Flavobacteriaceae</taxon>
        <taxon>Flavobacterium</taxon>
    </lineage>
</organism>
<comment type="caution">
    <text evidence="5">The sequence shown here is derived from an EMBL/GenBank/DDBJ whole genome shotgun (WGS) entry which is preliminary data.</text>
</comment>
<dbReference type="Pfam" id="PF13517">
    <property type="entry name" value="FG-GAP_3"/>
    <property type="match status" value="2"/>
</dbReference>
<dbReference type="InterPro" id="IPR013517">
    <property type="entry name" value="FG-GAP"/>
</dbReference>
<reference evidence="6" key="1">
    <citation type="submission" date="2019-01" db="EMBL/GenBank/DDBJ databases">
        <title>Cytophagaceae bacterium strain CAR-16.</title>
        <authorList>
            <person name="Chen W.-M."/>
        </authorList>
    </citation>
    <scope>NUCLEOTIDE SEQUENCE [LARGE SCALE GENOMIC DNA]</scope>
    <source>
        <strain evidence="6">ICH-30</strain>
    </source>
</reference>
<dbReference type="OrthoDB" id="9816120at2"/>
<feature type="signal peptide" evidence="2">
    <location>
        <begin position="1"/>
        <end position="19"/>
    </location>
</feature>
<evidence type="ECO:0000313" key="6">
    <source>
        <dbReference type="Proteomes" id="UP000289734"/>
    </source>
</evidence>
<dbReference type="SUPFAM" id="SSF69318">
    <property type="entry name" value="Integrin alpha N-terminal domain"/>
    <property type="match status" value="2"/>
</dbReference>
<dbReference type="InterPro" id="IPR027039">
    <property type="entry name" value="Crtac1"/>
</dbReference>
<dbReference type="NCBIfam" id="TIGR04183">
    <property type="entry name" value="Por_Secre_tail"/>
    <property type="match status" value="1"/>
</dbReference>
<dbReference type="Pfam" id="PF18962">
    <property type="entry name" value="Por_Secre_tail"/>
    <property type="match status" value="1"/>
</dbReference>
<protein>
    <submittedName>
        <fullName evidence="5">T9SS type A sorting domain-containing protein</fullName>
    </submittedName>
</protein>
<dbReference type="Gene3D" id="2.130.10.130">
    <property type="entry name" value="Integrin alpha, N-terminal"/>
    <property type="match status" value="1"/>
</dbReference>
<name>A0A4Q1KHQ0_9FLAO</name>
<dbReference type="InterPro" id="IPR026444">
    <property type="entry name" value="Secre_tail"/>
</dbReference>
<dbReference type="Pfam" id="PF07593">
    <property type="entry name" value="UnbV_ASPIC"/>
    <property type="match status" value="1"/>
</dbReference>
<accession>A0A4Q1KHQ0</accession>
<evidence type="ECO:0000256" key="2">
    <source>
        <dbReference type="SAM" id="SignalP"/>
    </source>
</evidence>
<dbReference type="AlphaFoldDB" id="A0A4Q1KHQ0"/>
<keyword evidence="1 2" id="KW-0732">Signal</keyword>
<feature type="domain" description="ASPIC/UnbV" evidence="3">
    <location>
        <begin position="523"/>
        <end position="589"/>
    </location>
</feature>
<dbReference type="PANTHER" id="PTHR16026">
    <property type="entry name" value="CARTILAGE ACIDIC PROTEIN 1"/>
    <property type="match status" value="1"/>
</dbReference>
<sequence>MKKITFLFLVMASMQSAFGQSTCAEPTTLSGPGLYVVEGINGTDVANPICADNGVITNNAKSEWFVYTPTENFTVTITTNIDENTPRVDTRFHVYTGSCGNLACFAGDDDSGSNYSSVDTFVVTANTTYLIAFDNRWTSNGFTFQLIEQPYEEPAGNPVSFSNTGLSSINSQYNICVVDMNDDGMDDIVGVSSTNIRIHTQGAGGTFSFVDYPTTAAENMPSWSLAAGDYNRDGVNDLMYGGGSGVTFMKSTEGGGFEQDSFEPYVFCQRTNFIDINNDGHLDAFSCHDVQPNVYFLNDGTGEFDFYQSNVTPGAILLGIFPSGGNYGSIWIDYDNDGDQDLFIAKCRGGSSGAKYNELHRNNGDGTFTDVSVESNLRDPVQTWSSAWADYDNDGDMDVIVGASSTADGTHKFMQNNGDGTFTDITAGSGWDTNTSTSIEHIAHDFNNDGFVDVMGGGSKIMYNLGDGTFEAASTGFGIGAVGDLNNDGFLDFQNGSTLRLNNGNSNNWIKFNLQGVQSNRNGIGARIEIYGAWGKQIRDARSGEGFEYMSSLNIHFGIGEATAIDQVIIRWPSGIVDTIDNPDTNQTLVVVEGSTLSVGDNAFSSFSVYPNPASDVVTIKSSSLAQVVSAELYDMNGKRVFESAVENDTISIQSLSLGTYILLAKDSEGTLSTHKLIKQ</sequence>
<evidence type="ECO:0000259" key="4">
    <source>
        <dbReference type="Pfam" id="PF18962"/>
    </source>
</evidence>
<evidence type="ECO:0000256" key="1">
    <source>
        <dbReference type="ARBA" id="ARBA00022729"/>
    </source>
</evidence>
<dbReference type="EMBL" id="SBKQ01000015">
    <property type="protein sequence ID" value="RXR29107.1"/>
    <property type="molecule type" value="Genomic_DNA"/>
</dbReference>
<feature type="domain" description="Secretion system C-terminal sorting" evidence="4">
    <location>
        <begin position="609"/>
        <end position="678"/>
    </location>
</feature>
<evidence type="ECO:0000313" key="5">
    <source>
        <dbReference type="EMBL" id="RXR29107.1"/>
    </source>
</evidence>
<gene>
    <name evidence="5" type="ORF">EQG68_13320</name>
</gene>
<dbReference type="InterPro" id="IPR028994">
    <property type="entry name" value="Integrin_alpha_N"/>
</dbReference>
<dbReference type="PANTHER" id="PTHR16026:SF0">
    <property type="entry name" value="CARTILAGE ACIDIC PROTEIN 1"/>
    <property type="match status" value="1"/>
</dbReference>
<evidence type="ECO:0000259" key="3">
    <source>
        <dbReference type="Pfam" id="PF07593"/>
    </source>
</evidence>
<proteinExistence type="predicted"/>
<dbReference type="Proteomes" id="UP000289734">
    <property type="component" value="Unassembled WGS sequence"/>
</dbReference>
<keyword evidence="6" id="KW-1185">Reference proteome</keyword>
<feature type="chain" id="PRO_5020956735" evidence="2">
    <location>
        <begin position="20"/>
        <end position="680"/>
    </location>
</feature>
<dbReference type="InterPro" id="IPR011519">
    <property type="entry name" value="UnbV_ASPIC"/>
</dbReference>